<dbReference type="EMBL" id="CAJVQC010019898">
    <property type="protein sequence ID" value="CAG8704394.1"/>
    <property type="molecule type" value="Genomic_DNA"/>
</dbReference>
<evidence type="ECO:0000313" key="2">
    <source>
        <dbReference type="Proteomes" id="UP000789920"/>
    </source>
</evidence>
<organism evidence="1 2">
    <name type="scientific">Racocetra persica</name>
    <dbReference type="NCBI Taxonomy" id="160502"/>
    <lineage>
        <taxon>Eukaryota</taxon>
        <taxon>Fungi</taxon>
        <taxon>Fungi incertae sedis</taxon>
        <taxon>Mucoromycota</taxon>
        <taxon>Glomeromycotina</taxon>
        <taxon>Glomeromycetes</taxon>
        <taxon>Diversisporales</taxon>
        <taxon>Gigasporaceae</taxon>
        <taxon>Racocetra</taxon>
    </lineage>
</organism>
<proteinExistence type="predicted"/>
<gene>
    <name evidence="1" type="ORF">RPERSI_LOCUS10172</name>
</gene>
<dbReference type="Proteomes" id="UP000789920">
    <property type="component" value="Unassembled WGS sequence"/>
</dbReference>
<sequence length="310" mass="34696">MEIVIREKNFQEIISEIYMNTLKKHRNIDRGKANELLNLTINPWKESGAKKILNYLTKNYGSNVYTAKASTSASAMNDDVLTTLTHDTSTLTETITQDVLDVSRISTFTSGENYESKVPTAIANTLASAMSDVLITVIHDTSTITETITQEALDVSTFNTSTSGDIPHDATAGAKETLIDDLNPPITNNVSAKLMHNTNTPPTADLRKTLSEDVSNICATMSNIRTSSTREISDEDFDDFTWIQSVGYELREEAQNQIIQCIESESNIKLLIHKYNEMVKEVSELKESVGRMHYKNELLEAEKRLLNYDI</sequence>
<evidence type="ECO:0000313" key="1">
    <source>
        <dbReference type="EMBL" id="CAG8704394.1"/>
    </source>
</evidence>
<reference evidence="1" key="1">
    <citation type="submission" date="2021-06" db="EMBL/GenBank/DDBJ databases">
        <authorList>
            <person name="Kallberg Y."/>
            <person name="Tangrot J."/>
            <person name="Rosling A."/>
        </authorList>
    </citation>
    <scope>NUCLEOTIDE SEQUENCE</scope>
    <source>
        <strain evidence="1">MA461A</strain>
    </source>
</reference>
<accession>A0ACA9PCU9</accession>
<feature type="non-terminal residue" evidence="1">
    <location>
        <position position="310"/>
    </location>
</feature>
<name>A0ACA9PCU9_9GLOM</name>
<comment type="caution">
    <text evidence="1">The sequence shown here is derived from an EMBL/GenBank/DDBJ whole genome shotgun (WGS) entry which is preliminary data.</text>
</comment>
<keyword evidence="2" id="KW-1185">Reference proteome</keyword>
<protein>
    <submittedName>
        <fullName evidence="1">1184_t:CDS:1</fullName>
    </submittedName>
</protein>